<feature type="signal peptide" evidence="1">
    <location>
        <begin position="1"/>
        <end position="23"/>
    </location>
</feature>
<reference evidence="2 3" key="1">
    <citation type="journal article" date="2013" name="Genome Announc.">
        <title>Draft Genome Sequence for Caulobacter sp. Strain OR37, a Bacterium Tolerant to Heavy Metals.</title>
        <authorList>
            <person name="Utturkar S.M."/>
            <person name="Bollmann A."/>
            <person name="Brzoska R.M."/>
            <person name="Klingeman D.M."/>
            <person name="Epstein S.E."/>
            <person name="Palumbo A.V."/>
            <person name="Brown S.D."/>
        </authorList>
    </citation>
    <scope>NUCLEOTIDE SEQUENCE [LARGE SCALE GENOMIC DNA]</scope>
    <source>
        <strain evidence="2 3">OR37</strain>
    </source>
</reference>
<dbReference type="STRING" id="1292034.OR37_02374"/>
<dbReference type="AlphaFoldDB" id="R0EKZ2"/>
<organism evidence="2 3">
    <name type="scientific">Caulobacter vibrioides OR37</name>
    <dbReference type="NCBI Taxonomy" id="1292034"/>
    <lineage>
        <taxon>Bacteria</taxon>
        <taxon>Pseudomonadati</taxon>
        <taxon>Pseudomonadota</taxon>
        <taxon>Alphaproteobacteria</taxon>
        <taxon>Caulobacterales</taxon>
        <taxon>Caulobacteraceae</taxon>
        <taxon>Caulobacter</taxon>
    </lineage>
</organism>
<evidence type="ECO:0000256" key="1">
    <source>
        <dbReference type="SAM" id="SignalP"/>
    </source>
</evidence>
<gene>
    <name evidence="2" type="ORF">OR37_02374</name>
</gene>
<keyword evidence="3" id="KW-1185">Reference proteome</keyword>
<dbReference type="OrthoDB" id="7569823at2"/>
<dbReference type="eggNOG" id="ENOG50337Y5">
    <property type="taxonomic scope" value="Bacteria"/>
</dbReference>
<evidence type="ECO:0000313" key="2">
    <source>
        <dbReference type="EMBL" id="ENZ81777.1"/>
    </source>
</evidence>
<dbReference type="RefSeq" id="WP_004619959.1">
    <property type="nucleotide sequence ID" value="NZ_APMP01000013.1"/>
</dbReference>
<name>R0EKZ2_CAUVI</name>
<sequence length="114" mass="13256" precursor="true">MKKILISLTAVSALAAVTLPAVASAQSLYDRRDNLERRIDWGVRSGQLTRGEAWRLRGELRDTARLERDYRRGGLTGWERADLDRRYDNISARIRYERHDNQYGYGYGRGPGRW</sequence>
<accession>R0EKZ2</accession>
<evidence type="ECO:0000313" key="3">
    <source>
        <dbReference type="Proteomes" id="UP000013063"/>
    </source>
</evidence>
<comment type="caution">
    <text evidence="2">The sequence shown here is derived from an EMBL/GenBank/DDBJ whole genome shotgun (WGS) entry which is preliminary data.</text>
</comment>
<protein>
    <submittedName>
        <fullName evidence="2">Uncharacterized protein</fullName>
    </submittedName>
</protein>
<dbReference type="EMBL" id="APMP01000013">
    <property type="protein sequence ID" value="ENZ81777.1"/>
    <property type="molecule type" value="Genomic_DNA"/>
</dbReference>
<feature type="chain" id="PRO_5004348901" evidence="1">
    <location>
        <begin position="24"/>
        <end position="114"/>
    </location>
</feature>
<dbReference type="PATRIC" id="fig|1292034.3.peg.2361"/>
<dbReference type="Proteomes" id="UP000013063">
    <property type="component" value="Unassembled WGS sequence"/>
</dbReference>
<keyword evidence="1" id="KW-0732">Signal</keyword>
<proteinExistence type="predicted"/>